<proteinExistence type="predicted"/>
<evidence type="ECO:0000259" key="1">
    <source>
        <dbReference type="Pfam" id="PF03161"/>
    </source>
</evidence>
<dbReference type="GO" id="GO:0004519">
    <property type="term" value="F:endonuclease activity"/>
    <property type="evidence" value="ECO:0007669"/>
    <property type="project" value="UniProtKB-KW"/>
</dbReference>
<dbReference type="Gene3D" id="3.10.28.10">
    <property type="entry name" value="Homing endonucleases"/>
    <property type="match status" value="2"/>
</dbReference>
<dbReference type="SUPFAM" id="SSF55608">
    <property type="entry name" value="Homing endonucleases"/>
    <property type="match status" value="1"/>
</dbReference>
<dbReference type="RefSeq" id="YP_009261989.1">
    <property type="nucleotide sequence ID" value="NC_030522.1"/>
</dbReference>
<dbReference type="InterPro" id="IPR004860">
    <property type="entry name" value="LAGLIDADG_dom"/>
</dbReference>
<sequence length="240" mass="27741">TFNEYLDISVLQCAVIPVTVSSAKKRISKEERGKFVLSIDSKEGQALIGHLLGDGWLIRNKSKKTGALYNARFCYSQSVIHTDYFNFVYNIFKPYCQGPPYQLNRFSKLTGPYSGFQFNTVVLPCINLYHELFYKSGKKHIPENIIDYLTPISLSQWIQDDGGYHIRDHILTLYTNGFSEFEVDLLIEALIKKFDLKCRKERKGANYQIVIVKSSMDKVRNMVLEHFDKSMYYKLGVNVS</sequence>
<protein>
    <submittedName>
        <fullName evidence="2">LAGLIDADG endonuclease</fullName>
    </submittedName>
</protein>
<evidence type="ECO:0000313" key="2">
    <source>
        <dbReference type="EMBL" id="AMX22064.1"/>
    </source>
</evidence>
<keyword evidence="2" id="KW-0378">Hydrolase</keyword>
<organism evidence="2">
    <name type="scientific">Chrysoporthe austroafricana</name>
    <dbReference type="NCBI Taxonomy" id="354353"/>
    <lineage>
        <taxon>Eukaryota</taxon>
        <taxon>Fungi</taxon>
        <taxon>Dikarya</taxon>
        <taxon>Ascomycota</taxon>
        <taxon>Pezizomycotina</taxon>
        <taxon>Sordariomycetes</taxon>
        <taxon>Sordariomycetidae</taxon>
        <taxon>Diaporthales</taxon>
        <taxon>Cryphonectriaceae</taxon>
        <taxon>Cryphonectria-Endothia species complex</taxon>
        <taxon>Chrysoporthe</taxon>
    </lineage>
</organism>
<keyword evidence="2" id="KW-0255">Endonuclease</keyword>
<keyword evidence="2" id="KW-0496">Mitochondrion</keyword>
<dbReference type="Pfam" id="PF03161">
    <property type="entry name" value="LAGLIDADG_2"/>
    <property type="match status" value="1"/>
</dbReference>
<accession>A0A191MWT1</accession>
<dbReference type="EMBL" id="KT380883">
    <property type="protein sequence ID" value="AMX22064.1"/>
    <property type="molecule type" value="Genomic_DNA"/>
</dbReference>
<reference evidence="2" key="1">
    <citation type="journal article" date="2016" name="PLoS ONE">
        <title>Intron Derived Size Polymorphism in the Mitochondrial Genomes of Closely Related Chrysoporthe Species.</title>
        <authorList>
            <person name="Kanzi A.M."/>
            <person name="Wingfield B.D."/>
            <person name="Steenkamp E.T."/>
            <person name="Naidoo S."/>
            <person name="van der Merwe N.A."/>
        </authorList>
    </citation>
    <scope>NUCLEOTIDE SEQUENCE</scope>
</reference>
<feature type="non-terminal residue" evidence="2">
    <location>
        <position position="1"/>
    </location>
</feature>
<name>A0A191MWT1_9PEZI</name>
<geneLocation type="mitochondrion" evidence="2"/>
<dbReference type="AlphaFoldDB" id="A0A191MWT1"/>
<feature type="domain" description="Homing endonuclease LAGLIDADG" evidence="1">
    <location>
        <begin position="45"/>
        <end position="218"/>
    </location>
</feature>
<keyword evidence="2" id="KW-0540">Nuclease</keyword>
<dbReference type="InterPro" id="IPR027434">
    <property type="entry name" value="Homing_endonucl"/>
</dbReference>
<gene>
    <name evidence="2" type="primary">orf240</name>
</gene>
<dbReference type="GeneID" id="31078119"/>